<protein>
    <submittedName>
        <fullName evidence="3">Uncharacterized protein</fullName>
    </submittedName>
</protein>
<gene>
    <name evidence="3" type="ORF">CPAG_08781</name>
</gene>
<organism evidence="3 4">
    <name type="scientific">Coccidioides posadasii RMSCC 3488</name>
    <dbReference type="NCBI Taxonomy" id="454284"/>
    <lineage>
        <taxon>Eukaryota</taxon>
        <taxon>Fungi</taxon>
        <taxon>Dikarya</taxon>
        <taxon>Ascomycota</taxon>
        <taxon>Pezizomycotina</taxon>
        <taxon>Eurotiomycetes</taxon>
        <taxon>Eurotiomycetidae</taxon>
        <taxon>Onygenales</taxon>
        <taxon>Onygenaceae</taxon>
        <taxon>Coccidioides</taxon>
    </lineage>
</organism>
<dbReference type="AlphaFoldDB" id="A0A0J6IKL1"/>
<evidence type="ECO:0000313" key="3">
    <source>
        <dbReference type="EMBL" id="KMM72487.1"/>
    </source>
</evidence>
<keyword evidence="2" id="KW-0732">Signal</keyword>
<dbReference type="EMBL" id="DS268114">
    <property type="protein sequence ID" value="KMM72487.1"/>
    <property type="molecule type" value="Genomic_DNA"/>
</dbReference>
<proteinExistence type="predicted"/>
<reference evidence="4" key="2">
    <citation type="journal article" date="2009" name="Genome Res.">
        <title>Comparative genomic analyses of the human fungal pathogens Coccidioides and their relatives.</title>
        <authorList>
            <person name="Sharpton T.J."/>
            <person name="Stajich J.E."/>
            <person name="Rounsley S.D."/>
            <person name="Gardner M.J."/>
            <person name="Wortman J.R."/>
            <person name="Jordar V.S."/>
            <person name="Maiti R."/>
            <person name="Kodira C.D."/>
            <person name="Neafsey D.E."/>
            <person name="Zeng Q."/>
            <person name="Hung C.-Y."/>
            <person name="McMahan C."/>
            <person name="Muszewska A."/>
            <person name="Grynberg M."/>
            <person name="Mandel M.A."/>
            <person name="Kellner E.M."/>
            <person name="Barker B.M."/>
            <person name="Galgiani J.N."/>
            <person name="Orbach M.J."/>
            <person name="Kirkland T.N."/>
            <person name="Cole G.T."/>
            <person name="Henn M.R."/>
            <person name="Birren B.W."/>
            <person name="Taylor J.W."/>
        </authorList>
    </citation>
    <scope>NUCLEOTIDE SEQUENCE [LARGE SCALE GENOMIC DNA]</scope>
    <source>
        <strain evidence="4">RMSCC 3488</strain>
    </source>
</reference>
<evidence type="ECO:0000256" key="1">
    <source>
        <dbReference type="SAM" id="MobiDB-lite"/>
    </source>
</evidence>
<evidence type="ECO:0000313" key="4">
    <source>
        <dbReference type="Proteomes" id="UP000054567"/>
    </source>
</evidence>
<dbReference type="VEuPathDB" id="FungiDB:CPAG_08781"/>
<feature type="region of interest" description="Disordered" evidence="1">
    <location>
        <begin position="31"/>
        <end position="51"/>
    </location>
</feature>
<reference evidence="3 4" key="1">
    <citation type="submission" date="2007-06" db="EMBL/GenBank/DDBJ databases">
        <title>The Genome Sequence of Coccidioides posadasii RMSCC_3488.</title>
        <authorList>
            <consortium name="Coccidioides Genome Resources Consortium"/>
            <consortium name="The Broad Institute Genome Sequencing Platform"/>
            <person name="Henn M.R."/>
            <person name="Sykes S."/>
            <person name="Young S."/>
            <person name="Jaffe D."/>
            <person name="Berlin A."/>
            <person name="Alvarez P."/>
            <person name="Butler J."/>
            <person name="Gnerre S."/>
            <person name="Grabherr M."/>
            <person name="Mauceli E."/>
            <person name="Brockman W."/>
            <person name="Kodira C."/>
            <person name="Alvarado L."/>
            <person name="Zeng Q."/>
            <person name="Crawford M."/>
            <person name="Antoine C."/>
            <person name="Devon K."/>
            <person name="Galgiani J."/>
            <person name="Orsborn K."/>
            <person name="Lewis M.L."/>
            <person name="Nusbaum C."/>
            <person name="Galagan J."/>
            <person name="Birren B."/>
        </authorList>
    </citation>
    <scope>NUCLEOTIDE SEQUENCE [LARGE SCALE GENOMIC DNA]</scope>
    <source>
        <strain evidence="3 4">RMSCC 3488</strain>
    </source>
</reference>
<feature type="chain" id="PRO_5005274539" evidence="2">
    <location>
        <begin position="27"/>
        <end position="159"/>
    </location>
</feature>
<name>A0A0J6IKL1_COCPO</name>
<dbReference type="Proteomes" id="UP000054567">
    <property type="component" value="Unassembled WGS sequence"/>
</dbReference>
<sequence>MNLNLLVWSCLVLPSSVIFLLSPARSRTNPDFPGGFRFPTGAPRSQGDPARDEEVQGLLARTPTVPTDSTLMFQNDDRVATLDSSDSERADREMESLAAQTAFWPCHDARLCFWFPLPRWDHEACAIRAIKLRVAEKLHSHKLRLPAKIALGRSPPYHG</sequence>
<accession>A0A0J6IKL1</accession>
<reference evidence="4" key="3">
    <citation type="journal article" date="2010" name="Genome Res.">
        <title>Population genomic sequencing of Coccidioides fungi reveals recent hybridization and transposon control.</title>
        <authorList>
            <person name="Neafsey D.E."/>
            <person name="Barker B.M."/>
            <person name="Sharpton T.J."/>
            <person name="Stajich J.E."/>
            <person name="Park D.J."/>
            <person name="Whiston E."/>
            <person name="Hung C.-Y."/>
            <person name="McMahan C."/>
            <person name="White J."/>
            <person name="Sykes S."/>
            <person name="Heiman D."/>
            <person name="Young S."/>
            <person name="Zeng Q."/>
            <person name="Abouelleil A."/>
            <person name="Aftuck L."/>
            <person name="Bessette D."/>
            <person name="Brown A."/>
            <person name="FitzGerald M."/>
            <person name="Lui A."/>
            <person name="Macdonald J.P."/>
            <person name="Priest M."/>
            <person name="Orbach M.J."/>
            <person name="Galgiani J.N."/>
            <person name="Kirkland T.N."/>
            <person name="Cole G.T."/>
            <person name="Birren B.W."/>
            <person name="Henn M.R."/>
            <person name="Taylor J.W."/>
            <person name="Rounsley S.D."/>
        </authorList>
    </citation>
    <scope>NUCLEOTIDE SEQUENCE [LARGE SCALE GENOMIC DNA]</scope>
    <source>
        <strain evidence="4">RMSCC 3488</strain>
    </source>
</reference>
<feature type="signal peptide" evidence="2">
    <location>
        <begin position="1"/>
        <end position="26"/>
    </location>
</feature>
<evidence type="ECO:0000256" key="2">
    <source>
        <dbReference type="SAM" id="SignalP"/>
    </source>
</evidence>